<evidence type="ECO:0000256" key="8">
    <source>
        <dbReference type="HAMAP-Rule" id="MF_00022"/>
    </source>
</evidence>
<feature type="short sequence motif" description="'HIGH' region" evidence="8">
    <location>
        <begin position="11"/>
        <end position="21"/>
    </location>
</feature>
<dbReference type="PROSITE" id="PS00178">
    <property type="entry name" value="AA_TRNA_LIGASE_I"/>
    <property type="match status" value="1"/>
</dbReference>
<dbReference type="GO" id="GO:0004818">
    <property type="term" value="F:glutamate-tRNA ligase activity"/>
    <property type="evidence" value="ECO:0007669"/>
    <property type="project" value="UniProtKB-UniRule"/>
</dbReference>
<dbReference type="EC" id="6.1.1.17" evidence="8"/>
<evidence type="ECO:0000259" key="10">
    <source>
        <dbReference type="Pfam" id="PF19269"/>
    </source>
</evidence>
<dbReference type="Proteomes" id="UP000270856">
    <property type="component" value="Unassembled WGS sequence"/>
</dbReference>
<dbReference type="GO" id="GO:0006424">
    <property type="term" value="P:glutamyl-tRNA aminoacylation"/>
    <property type="evidence" value="ECO:0007669"/>
    <property type="project" value="UniProtKB-UniRule"/>
</dbReference>
<evidence type="ECO:0000256" key="2">
    <source>
        <dbReference type="ARBA" id="ARBA00022490"/>
    </source>
</evidence>
<feature type="binding site" evidence="8">
    <location>
        <position position="263"/>
    </location>
    <ligand>
        <name>ATP</name>
        <dbReference type="ChEBI" id="CHEBI:30616"/>
    </ligand>
</feature>
<dbReference type="InterPro" id="IPR001412">
    <property type="entry name" value="aa-tRNA-synth_I_CS"/>
</dbReference>
<evidence type="ECO:0000256" key="5">
    <source>
        <dbReference type="ARBA" id="ARBA00022840"/>
    </source>
</evidence>
<dbReference type="InterPro" id="IPR014729">
    <property type="entry name" value="Rossmann-like_a/b/a_fold"/>
</dbReference>
<keyword evidence="12" id="KW-1185">Reference proteome</keyword>
<dbReference type="InterPro" id="IPR008925">
    <property type="entry name" value="aa_tRNA-synth_I_cd-bd_sf"/>
</dbReference>
<dbReference type="Gene3D" id="3.40.50.620">
    <property type="entry name" value="HUPs"/>
    <property type="match status" value="1"/>
</dbReference>
<evidence type="ECO:0000256" key="7">
    <source>
        <dbReference type="ARBA" id="ARBA00023146"/>
    </source>
</evidence>
<comment type="similarity">
    <text evidence="1 8">Belongs to the class-I aminoacyl-tRNA synthetase family. Glutamate--tRNA ligase type 1 subfamily.</text>
</comment>
<dbReference type="PANTHER" id="PTHR43311:SF2">
    <property type="entry name" value="GLUTAMATE--TRNA LIGASE, MITOCHONDRIAL-RELATED"/>
    <property type="match status" value="1"/>
</dbReference>
<dbReference type="CDD" id="cd00808">
    <property type="entry name" value="GluRS_core"/>
    <property type="match status" value="1"/>
</dbReference>
<dbReference type="OrthoDB" id="9807503at2"/>
<dbReference type="Gene3D" id="1.10.10.350">
    <property type="match status" value="1"/>
</dbReference>
<feature type="short sequence motif" description="'KMSKS' region" evidence="8">
    <location>
        <begin position="260"/>
        <end position="264"/>
    </location>
</feature>
<dbReference type="AlphaFoldDB" id="A0A3N4NWE4"/>
<dbReference type="GO" id="GO:0000049">
    <property type="term" value="F:tRNA binding"/>
    <property type="evidence" value="ECO:0007669"/>
    <property type="project" value="InterPro"/>
</dbReference>
<evidence type="ECO:0000313" key="12">
    <source>
        <dbReference type="Proteomes" id="UP000270856"/>
    </source>
</evidence>
<dbReference type="InterPro" id="IPR000924">
    <property type="entry name" value="Glu/Gln-tRNA-synth"/>
</dbReference>
<dbReference type="PANTHER" id="PTHR43311">
    <property type="entry name" value="GLUTAMATE--TRNA LIGASE"/>
    <property type="match status" value="1"/>
</dbReference>
<evidence type="ECO:0000256" key="6">
    <source>
        <dbReference type="ARBA" id="ARBA00022917"/>
    </source>
</evidence>
<dbReference type="Pfam" id="PF19269">
    <property type="entry name" value="Anticodon_2"/>
    <property type="match status" value="1"/>
</dbReference>
<keyword evidence="6 8" id="KW-0648">Protein biosynthesis</keyword>
<keyword evidence="2 8" id="KW-0963">Cytoplasm</keyword>
<dbReference type="PRINTS" id="PR00987">
    <property type="entry name" value="TRNASYNTHGLU"/>
</dbReference>
<evidence type="ECO:0000259" key="9">
    <source>
        <dbReference type="Pfam" id="PF00749"/>
    </source>
</evidence>
<keyword evidence="3 8" id="KW-0436">Ligase</keyword>
<dbReference type="GO" id="GO:0005524">
    <property type="term" value="F:ATP binding"/>
    <property type="evidence" value="ECO:0007669"/>
    <property type="project" value="UniProtKB-UniRule"/>
</dbReference>
<protein>
    <recommendedName>
        <fullName evidence="8">Glutamate--tRNA ligase</fullName>
        <ecNumber evidence="8">6.1.1.17</ecNumber>
    </recommendedName>
    <alternativeName>
        <fullName evidence="8">Glutamyl-tRNA synthetase</fullName>
        <shortName evidence="8">GluRS</shortName>
    </alternativeName>
</protein>
<keyword evidence="5 8" id="KW-0067">ATP-binding</keyword>
<dbReference type="Pfam" id="PF00749">
    <property type="entry name" value="tRNA-synt_1c"/>
    <property type="match status" value="1"/>
</dbReference>
<accession>A0A3N4NWE4</accession>
<dbReference type="InterPro" id="IPR049940">
    <property type="entry name" value="GluQ/Sye"/>
</dbReference>
<dbReference type="InterPro" id="IPR020751">
    <property type="entry name" value="aa-tRNA-synth_I_codon-bd_sub2"/>
</dbReference>
<dbReference type="InterPro" id="IPR020058">
    <property type="entry name" value="Glu/Gln-tRNA-synth_Ib_cat-dom"/>
</dbReference>
<reference evidence="11 12" key="1">
    <citation type="submission" date="2018-11" db="EMBL/GenBank/DDBJ databases">
        <title>Aureibaculum marinum gen. nov., sp. nov., a member of the family Flavobacteriaceae isolated from the Bohai Sea.</title>
        <authorList>
            <person name="Ji X."/>
        </authorList>
    </citation>
    <scope>NUCLEOTIDE SEQUENCE [LARGE SCALE GENOMIC DNA]</scope>
    <source>
        <strain evidence="11 12">BH-SD17</strain>
    </source>
</reference>
<dbReference type="SUPFAM" id="SSF52374">
    <property type="entry name" value="Nucleotidylyl transferase"/>
    <property type="match status" value="1"/>
</dbReference>
<dbReference type="HAMAP" id="MF_00022">
    <property type="entry name" value="Glu_tRNA_synth_type1"/>
    <property type="match status" value="1"/>
</dbReference>
<evidence type="ECO:0000256" key="4">
    <source>
        <dbReference type="ARBA" id="ARBA00022741"/>
    </source>
</evidence>
<dbReference type="InterPro" id="IPR004527">
    <property type="entry name" value="Glu-tRNA-ligase_bac/mito"/>
</dbReference>
<feature type="domain" description="Aminoacyl-tRNA synthetase class I anticodon-binding" evidence="10">
    <location>
        <begin position="377"/>
        <end position="514"/>
    </location>
</feature>
<evidence type="ECO:0000313" key="11">
    <source>
        <dbReference type="EMBL" id="RPD96500.1"/>
    </source>
</evidence>
<proteinExistence type="inferred from homology"/>
<sequence length="518" mass="59633">MINKVRVRFAPSPTGPLHIGGVRTALFNYLFAKRHQGTFILRIEDTDQNRYVEGAEKYIVEALNWLNFPFDEGPEIGGNYGPYRQSERKDIYKKYIDQLITSGNAYYAFDTAEKLDFHRKEHESKGKTFIYNWHNRLKLDNSLSLDADEVEKRIKSGEKYVIRFKSPKNETLVLKDMIRGEIKIDTNILDDKVLFKSDGMPTYHLANIVDDHLMEISHVIRGEEWLPSMALHVLLYKAFGWEAPEFAHLPLILKPEGKGKLSKRDGDKLGFPVFPLEWKNNGEVSRGYREDGYFPEAVVNMLALLGWNEGEGSEKEIYSLEELIKVFSLKHVSKSGAKFDPKKTVWFNHQYLQQKSDDELAQLFSNYILAMKTNPVLSESLDKTSEHLEDKTFIKKVISLIKERANFVSDLLHLGNYFFIAPTSYDKKSTKQWKEGTPQLMYTVISLLKPIEDFSSSTVEAIVKEWITSNNIGFGKVMQPLRLSLVGAMQGPHLFDIMELIGKEETIKRIERAITNLS</sequence>
<dbReference type="RefSeq" id="WP_123897697.1">
    <property type="nucleotide sequence ID" value="NZ_RPFJ01000011.1"/>
</dbReference>
<comment type="caution">
    <text evidence="8">Lacks conserved residue(s) required for the propagation of feature annotation.</text>
</comment>
<dbReference type="InterPro" id="IPR033910">
    <property type="entry name" value="GluRS_core"/>
</dbReference>
<dbReference type="EMBL" id="RPFJ01000011">
    <property type="protein sequence ID" value="RPD96500.1"/>
    <property type="molecule type" value="Genomic_DNA"/>
</dbReference>
<comment type="function">
    <text evidence="8">Catalyzes the attachment of glutamate to tRNA(Glu) in a two-step reaction: glutamate is first activated by ATP to form Glu-AMP and then transferred to the acceptor end of tRNA(Glu).</text>
</comment>
<dbReference type="NCBIfam" id="TIGR00464">
    <property type="entry name" value="gltX_bact"/>
    <property type="match status" value="1"/>
</dbReference>
<comment type="subcellular location">
    <subcellularLocation>
        <location evidence="8">Cytoplasm</location>
    </subcellularLocation>
</comment>
<keyword evidence="4 8" id="KW-0547">Nucleotide-binding</keyword>
<name>A0A3N4NWE4_9FLAO</name>
<dbReference type="InterPro" id="IPR045462">
    <property type="entry name" value="aa-tRNA-synth_I_cd-bd"/>
</dbReference>
<keyword evidence="7 8" id="KW-0030">Aminoacyl-tRNA synthetase</keyword>
<dbReference type="FunFam" id="3.40.50.620:FF:000127">
    <property type="entry name" value="Glutamate--tRNA ligase"/>
    <property type="match status" value="1"/>
</dbReference>
<feature type="domain" description="Glutamyl/glutaminyl-tRNA synthetase class Ib catalytic" evidence="9">
    <location>
        <begin position="4"/>
        <end position="343"/>
    </location>
</feature>
<organism evidence="11 12">
    <name type="scientific">Aureibaculum marinum</name>
    <dbReference type="NCBI Taxonomy" id="2487930"/>
    <lineage>
        <taxon>Bacteria</taxon>
        <taxon>Pseudomonadati</taxon>
        <taxon>Bacteroidota</taxon>
        <taxon>Flavobacteriia</taxon>
        <taxon>Flavobacteriales</taxon>
        <taxon>Flavobacteriaceae</taxon>
        <taxon>Aureibaculum</taxon>
    </lineage>
</organism>
<dbReference type="SUPFAM" id="SSF48163">
    <property type="entry name" value="An anticodon-binding domain of class I aminoacyl-tRNA synthetases"/>
    <property type="match status" value="1"/>
</dbReference>
<evidence type="ECO:0000256" key="1">
    <source>
        <dbReference type="ARBA" id="ARBA00007894"/>
    </source>
</evidence>
<dbReference type="GO" id="GO:0008270">
    <property type="term" value="F:zinc ion binding"/>
    <property type="evidence" value="ECO:0007669"/>
    <property type="project" value="InterPro"/>
</dbReference>
<evidence type="ECO:0000256" key="3">
    <source>
        <dbReference type="ARBA" id="ARBA00022598"/>
    </source>
</evidence>
<comment type="catalytic activity">
    <reaction evidence="8">
        <text>tRNA(Glu) + L-glutamate + ATP = L-glutamyl-tRNA(Glu) + AMP + diphosphate</text>
        <dbReference type="Rhea" id="RHEA:23540"/>
        <dbReference type="Rhea" id="RHEA-COMP:9663"/>
        <dbReference type="Rhea" id="RHEA-COMP:9680"/>
        <dbReference type="ChEBI" id="CHEBI:29985"/>
        <dbReference type="ChEBI" id="CHEBI:30616"/>
        <dbReference type="ChEBI" id="CHEBI:33019"/>
        <dbReference type="ChEBI" id="CHEBI:78442"/>
        <dbReference type="ChEBI" id="CHEBI:78520"/>
        <dbReference type="ChEBI" id="CHEBI:456215"/>
        <dbReference type="EC" id="6.1.1.17"/>
    </reaction>
</comment>
<comment type="caution">
    <text evidence="11">The sequence shown here is derived from an EMBL/GenBank/DDBJ whole genome shotgun (WGS) entry which is preliminary data.</text>
</comment>
<comment type="subunit">
    <text evidence="8">Monomer.</text>
</comment>
<dbReference type="GO" id="GO:0005829">
    <property type="term" value="C:cytosol"/>
    <property type="evidence" value="ECO:0007669"/>
    <property type="project" value="TreeGrafter"/>
</dbReference>
<gene>
    <name evidence="8" type="primary">gltX</name>
    <name evidence="11" type="ORF">EGM88_09030</name>
</gene>